<dbReference type="PROSITE" id="PS50853">
    <property type="entry name" value="FN3"/>
    <property type="match status" value="1"/>
</dbReference>
<evidence type="ECO:0000256" key="4">
    <source>
        <dbReference type="ARBA" id="ARBA00022801"/>
    </source>
</evidence>
<dbReference type="InterPro" id="IPR002105">
    <property type="entry name" value="Dockerin_1_rpt"/>
</dbReference>
<dbReference type="OrthoDB" id="9768786at2"/>
<protein>
    <recommendedName>
        <fullName evidence="2">cellulase</fullName>
        <ecNumber evidence="2">3.2.1.4</ecNumber>
    </recommendedName>
</protein>
<keyword evidence="8" id="KW-0624">Polysaccharide degradation</keyword>
<keyword evidence="7" id="KW-0326">Glycosidase</keyword>
<dbReference type="Pfam" id="PF00404">
    <property type="entry name" value="Dockerin_1"/>
    <property type="match status" value="1"/>
</dbReference>
<dbReference type="InterPro" id="IPR018247">
    <property type="entry name" value="EF_Hand_1_Ca_BS"/>
</dbReference>
<dbReference type="InterPro" id="IPR036116">
    <property type="entry name" value="FN3_sf"/>
</dbReference>
<dbReference type="SUPFAM" id="SSF49265">
    <property type="entry name" value="Fibronectin type III"/>
    <property type="match status" value="1"/>
</dbReference>
<accession>A0A4U7JIR4</accession>
<evidence type="ECO:0000256" key="7">
    <source>
        <dbReference type="ARBA" id="ARBA00023295"/>
    </source>
</evidence>
<keyword evidence="3" id="KW-0732">Signal</keyword>
<dbReference type="CDD" id="cd00063">
    <property type="entry name" value="FN3"/>
    <property type="match status" value="1"/>
</dbReference>
<dbReference type="Proteomes" id="UP000306409">
    <property type="component" value="Chromosome"/>
</dbReference>
<keyword evidence="4" id="KW-0378">Hydrolase</keyword>
<evidence type="ECO:0000313" key="10">
    <source>
        <dbReference type="Proteomes" id="UP000306409"/>
    </source>
</evidence>
<dbReference type="InterPro" id="IPR013783">
    <property type="entry name" value="Ig-like_fold"/>
</dbReference>
<evidence type="ECO:0000256" key="3">
    <source>
        <dbReference type="ARBA" id="ARBA00022729"/>
    </source>
</evidence>
<dbReference type="PROSITE" id="PS51766">
    <property type="entry name" value="DOCKERIN"/>
    <property type="match status" value="1"/>
</dbReference>
<reference evidence="9 10" key="1">
    <citation type="submission" date="2020-09" db="EMBL/GenBank/DDBJ databases">
        <title>Characterization and genome sequencing of Ruminiclostridium sp. nov. MA18.</title>
        <authorList>
            <person name="Rettenmaier R."/>
            <person name="Kowollik M.-L."/>
            <person name="Liebl W."/>
            <person name="Zverlov V."/>
        </authorList>
    </citation>
    <scope>NUCLEOTIDE SEQUENCE [LARGE SCALE GENOMIC DNA]</scope>
    <source>
        <strain evidence="9 10">MA18</strain>
    </source>
</reference>
<dbReference type="AlphaFoldDB" id="A0A4U7JIR4"/>
<dbReference type="GO" id="GO:0030245">
    <property type="term" value="P:cellulose catabolic process"/>
    <property type="evidence" value="ECO:0007669"/>
    <property type="project" value="UniProtKB-KW"/>
</dbReference>
<keyword evidence="5" id="KW-0136">Cellulose degradation</keyword>
<organism evidence="9 10">
    <name type="scientific">Ruminiclostridium herbifermentans</name>
    <dbReference type="NCBI Taxonomy" id="2488810"/>
    <lineage>
        <taxon>Bacteria</taxon>
        <taxon>Bacillati</taxon>
        <taxon>Bacillota</taxon>
        <taxon>Clostridia</taxon>
        <taxon>Eubacteriales</taxon>
        <taxon>Oscillospiraceae</taxon>
        <taxon>Ruminiclostridium</taxon>
    </lineage>
</organism>
<dbReference type="GO" id="GO:0008810">
    <property type="term" value="F:cellulase activity"/>
    <property type="evidence" value="ECO:0007669"/>
    <property type="project" value="UniProtKB-EC"/>
</dbReference>
<evidence type="ECO:0000256" key="6">
    <source>
        <dbReference type="ARBA" id="ARBA00023277"/>
    </source>
</evidence>
<keyword evidence="10" id="KW-1185">Reference proteome</keyword>
<evidence type="ECO:0000256" key="1">
    <source>
        <dbReference type="ARBA" id="ARBA00000966"/>
    </source>
</evidence>
<dbReference type="SMART" id="SM00060">
    <property type="entry name" value="FN3"/>
    <property type="match status" value="1"/>
</dbReference>
<name>A0A4U7JIR4_9FIRM</name>
<dbReference type="Gene3D" id="2.60.40.10">
    <property type="entry name" value="Immunoglobulins"/>
    <property type="match status" value="1"/>
</dbReference>
<comment type="catalytic activity">
    <reaction evidence="1">
        <text>Endohydrolysis of (1-&gt;4)-beta-D-glucosidic linkages in cellulose, lichenin and cereal beta-D-glucans.</text>
        <dbReference type="EC" id="3.2.1.4"/>
    </reaction>
</comment>
<dbReference type="RefSeq" id="WP_137696096.1">
    <property type="nucleotide sequence ID" value="NZ_CP061336.1"/>
</dbReference>
<evidence type="ECO:0000256" key="8">
    <source>
        <dbReference type="ARBA" id="ARBA00023326"/>
    </source>
</evidence>
<dbReference type="Pfam" id="PF00041">
    <property type="entry name" value="fn3"/>
    <property type="match status" value="1"/>
</dbReference>
<dbReference type="SUPFAM" id="SSF63446">
    <property type="entry name" value="Type I dockerin domain"/>
    <property type="match status" value="1"/>
</dbReference>
<gene>
    <name evidence="9" type="ORF">EHE19_009890</name>
</gene>
<keyword evidence="6" id="KW-0119">Carbohydrate metabolism</keyword>
<evidence type="ECO:0000256" key="5">
    <source>
        <dbReference type="ARBA" id="ARBA00023001"/>
    </source>
</evidence>
<proteinExistence type="predicted"/>
<dbReference type="InterPro" id="IPR036439">
    <property type="entry name" value="Dockerin_dom_sf"/>
</dbReference>
<evidence type="ECO:0000256" key="2">
    <source>
        <dbReference type="ARBA" id="ARBA00012601"/>
    </source>
</evidence>
<evidence type="ECO:0000313" key="9">
    <source>
        <dbReference type="EMBL" id="QNU65256.1"/>
    </source>
</evidence>
<dbReference type="EMBL" id="CP061336">
    <property type="protein sequence ID" value="QNU65256.1"/>
    <property type="molecule type" value="Genomic_DNA"/>
</dbReference>
<dbReference type="KEGG" id="rher:EHE19_009890"/>
<dbReference type="EC" id="3.2.1.4" evidence="2"/>
<dbReference type="Gene3D" id="1.10.1330.10">
    <property type="entry name" value="Dockerin domain"/>
    <property type="match status" value="1"/>
</dbReference>
<dbReference type="PROSITE" id="PS00018">
    <property type="entry name" value="EF_HAND_1"/>
    <property type="match status" value="1"/>
</dbReference>
<dbReference type="CDD" id="cd14256">
    <property type="entry name" value="Dockerin_I"/>
    <property type="match status" value="1"/>
</dbReference>
<dbReference type="InterPro" id="IPR003961">
    <property type="entry name" value="FN3_dom"/>
</dbReference>
<sequence length="169" mass="18310">MNYTVIEPPEDTEAPTAPTDFTCSYLTNSTISLSWTEAKDNVCVAGYNIYDGSKLISASKTTQCIITGLSEYTSHRLTVKSKDVFGNLSAASNEIILTPKVAFKLGDIIMDGEINSIDLSALKAYLIGIITELDSKEAADTNRDGFIDALDYAALIMYLLGSIDFLPSK</sequence>
<dbReference type="InterPro" id="IPR016134">
    <property type="entry name" value="Dockerin_dom"/>
</dbReference>